<gene>
    <name evidence="3" type="ORF">PXH66_04865</name>
</gene>
<evidence type="ECO:0000259" key="2">
    <source>
        <dbReference type="PROSITE" id="PS50835"/>
    </source>
</evidence>
<evidence type="ECO:0000313" key="4">
    <source>
        <dbReference type="Proteomes" id="UP001218638"/>
    </source>
</evidence>
<dbReference type="EMBL" id="CP119075">
    <property type="protein sequence ID" value="WED66176.1"/>
    <property type="molecule type" value="Genomic_DNA"/>
</dbReference>
<dbReference type="InterPro" id="IPR007110">
    <property type="entry name" value="Ig-like_dom"/>
</dbReference>
<feature type="domain" description="Ig-like" evidence="2">
    <location>
        <begin position="377"/>
        <end position="458"/>
    </location>
</feature>
<accession>A0AAF0CQF3</accession>
<name>A0AAF0CQF3_9BACT</name>
<dbReference type="InterPro" id="IPR036179">
    <property type="entry name" value="Ig-like_dom_sf"/>
</dbReference>
<sequence length="720" mass="77361">MITMIPRPWLIPEPPSPPSTPRRSRRRSLLILAFLAAVTSLTAVPWINRPVPSYGSDPTHTMRGVVFNHGRFVAIANNRLHHSTDGLAWHPAPHADPSLRDLRVANGMFYHANGDRIYASPNGIFWQDIFTLPARTAPTNGVEQSTSAHDWWATDGSTALVARNRMIQIPGAIYGAVELFRSSDLRTWQPAAPLPGTGPRSSVSVQSMVGANGRCVINYRVSDLDNPTAYSRSIIACTTDNGSTWTRGTMEGEYESVRLLYGNGWFFGVTPTRNIYRSTNGISFVRYVNDLPTNFDPNIQFAGGLFVTRSIGESNTLYGSVEGLYWRDLGALPFPRVNALAGVAYGQGQFVAVGSAYLNAHQTMQPFFMTSVQAAPPVIRQNPASTRVAQSRRVRLSVTLEDSTQPVTYRWLKDGLVLFGETSATLSIDKIAMANTGSYRALITNDYGTVASEEAQITVIDPALGSRLTNLSVNAINGSGGEPINVGFVVHGDALKPVIVRGIGPTLAQFNVPDFLADPNLTLMRQGTVRGYNDNWGLFDGSDLGGFPLPPGSLDAVLPANLTPGPYSVVIDSPDHGVGRVLTEVYDNHLNDGENRLSNLSARAHLPAGGALVIGFVIEGNHPLPVILRGVGPALALHGVTHPLSNPRLTLFRSDGAPLATNDYWSDDDGRSLGAFPLPVGSPDAAIKITLAPGVYTAHLTSAIPANGSGTALIEVYDAM</sequence>
<proteinExistence type="predicted"/>
<dbReference type="Gene3D" id="2.60.40.10">
    <property type="entry name" value="Immunoglobulins"/>
    <property type="match status" value="1"/>
</dbReference>
<dbReference type="InterPro" id="IPR036278">
    <property type="entry name" value="Sialidase_sf"/>
</dbReference>
<dbReference type="SUPFAM" id="SSF48726">
    <property type="entry name" value="Immunoglobulin"/>
    <property type="match status" value="1"/>
</dbReference>
<organism evidence="3 4">
    <name type="scientific">Synoicihabitans lomoniglobus</name>
    <dbReference type="NCBI Taxonomy" id="2909285"/>
    <lineage>
        <taxon>Bacteria</taxon>
        <taxon>Pseudomonadati</taxon>
        <taxon>Verrucomicrobiota</taxon>
        <taxon>Opitutia</taxon>
        <taxon>Opitutales</taxon>
        <taxon>Opitutaceae</taxon>
        <taxon>Synoicihabitans</taxon>
    </lineage>
</organism>
<dbReference type="AlphaFoldDB" id="A0AAF0CQF3"/>
<dbReference type="KEGG" id="slom:PXH66_04865"/>
<dbReference type="RefSeq" id="WP_330932248.1">
    <property type="nucleotide sequence ID" value="NZ_CP119075.1"/>
</dbReference>
<dbReference type="Proteomes" id="UP001218638">
    <property type="component" value="Chromosome"/>
</dbReference>
<evidence type="ECO:0000313" key="3">
    <source>
        <dbReference type="EMBL" id="WED66176.1"/>
    </source>
</evidence>
<reference evidence="3" key="1">
    <citation type="submission" date="2023-03" db="EMBL/GenBank/DDBJ databases">
        <title>Lomoglobus Profundus gen. nov., sp. nov., a novel member of the phylum Verrucomicrobia, isolated from deep-marine sediment of South China Sea.</title>
        <authorList>
            <person name="Ahmad T."/>
            <person name="Ishaq S.E."/>
            <person name="Wang F."/>
        </authorList>
    </citation>
    <scope>NUCLEOTIDE SEQUENCE</scope>
    <source>
        <strain evidence="3">LMO-M01</strain>
    </source>
</reference>
<feature type="region of interest" description="Disordered" evidence="1">
    <location>
        <begin position="1"/>
        <end position="23"/>
    </location>
</feature>
<dbReference type="SUPFAM" id="SSF50939">
    <property type="entry name" value="Sialidases"/>
    <property type="match status" value="1"/>
</dbReference>
<protein>
    <submittedName>
        <fullName evidence="3">Immunoglobulin domain-containing protein</fullName>
    </submittedName>
</protein>
<keyword evidence="4" id="KW-1185">Reference proteome</keyword>
<evidence type="ECO:0000256" key="1">
    <source>
        <dbReference type="SAM" id="MobiDB-lite"/>
    </source>
</evidence>
<dbReference type="PROSITE" id="PS50835">
    <property type="entry name" value="IG_LIKE"/>
    <property type="match status" value="1"/>
</dbReference>
<dbReference type="InterPro" id="IPR013783">
    <property type="entry name" value="Ig-like_fold"/>
</dbReference>
<feature type="compositionally biased region" description="Pro residues" evidence="1">
    <location>
        <begin position="9"/>
        <end position="20"/>
    </location>
</feature>